<dbReference type="InterPro" id="IPR000477">
    <property type="entry name" value="RT_dom"/>
</dbReference>
<proteinExistence type="predicted"/>
<dbReference type="PANTHER" id="PTHR24559">
    <property type="entry name" value="TRANSPOSON TY3-I GAG-POL POLYPROTEIN"/>
    <property type="match status" value="1"/>
</dbReference>
<dbReference type="SUPFAM" id="SSF56672">
    <property type="entry name" value="DNA/RNA polymerases"/>
    <property type="match status" value="1"/>
</dbReference>
<comment type="caution">
    <text evidence="2">The sequence shown here is derived from an EMBL/GenBank/DDBJ whole genome shotgun (WGS) entry which is preliminary data.</text>
</comment>
<evidence type="ECO:0000313" key="2">
    <source>
        <dbReference type="EMBL" id="GAA0157126.1"/>
    </source>
</evidence>
<keyword evidence="3" id="KW-1185">Reference proteome</keyword>
<dbReference type="Pfam" id="PF00078">
    <property type="entry name" value="RVT_1"/>
    <property type="match status" value="1"/>
</dbReference>
<protein>
    <recommendedName>
        <fullName evidence="1">Reverse transcriptase domain-containing protein</fullName>
    </recommendedName>
</protein>
<dbReference type="InterPro" id="IPR053134">
    <property type="entry name" value="RNA-dir_DNA_polymerase"/>
</dbReference>
<dbReference type="Proteomes" id="UP001454036">
    <property type="component" value="Unassembled WGS sequence"/>
</dbReference>
<dbReference type="PANTHER" id="PTHR24559:SF444">
    <property type="entry name" value="REVERSE TRANSCRIPTASE DOMAIN-CONTAINING PROTEIN"/>
    <property type="match status" value="1"/>
</dbReference>
<sequence>MYTDFTNLNKTCPKDFYRLPSLGRSVDGSAGHEVFDFMDASRGYHQIRILPEDEESTTFITEYDLYCWRVMPFGLKNAGATYQLLNHRLGEIWRYMWMICW</sequence>
<dbReference type="EMBL" id="BAABME010003033">
    <property type="protein sequence ID" value="GAA0157126.1"/>
    <property type="molecule type" value="Genomic_DNA"/>
</dbReference>
<name>A0AAV3Q1L2_LITER</name>
<feature type="domain" description="Reverse transcriptase" evidence="1">
    <location>
        <begin position="6"/>
        <end position="94"/>
    </location>
</feature>
<gene>
    <name evidence="2" type="ORF">LIER_14458</name>
</gene>
<evidence type="ECO:0000259" key="1">
    <source>
        <dbReference type="Pfam" id="PF00078"/>
    </source>
</evidence>
<accession>A0AAV3Q1L2</accession>
<dbReference type="Gene3D" id="3.10.10.10">
    <property type="entry name" value="HIV Type 1 Reverse Transcriptase, subunit A, domain 1"/>
    <property type="match status" value="1"/>
</dbReference>
<dbReference type="InterPro" id="IPR043502">
    <property type="entry name" value="DNA/RNA_pol_sf"/>
</dbReference>
<dbReference type="CDD" id="cd01647">
    <property type="entry name" value="RT_LTR"/>
    <property type="match status" value="1"/>
</dbReference>
<dbReference type="AlphaFoldDB" id="A0AAV3Q1L2"/>
<organism evidence="2 3">
    <name type="scientific">Lithospermum erythrorhizon</name>
    <name type="common">Purple gromwell</name>
    <name type="synonym">Lithospermum officinale var. erythrorhizon</name>
    <dbReference type="NCBI Taxonomy" id="34254"/>
    <lineage>
        <taxon>Eukaryota</taxon>
        <taxon>Viridiplantae</taxon>
        <taxon>Streptophyta</taxon>
        <taxon>Embryophyta</taxon>
        <taxon>Tracheophyta</taxon>
        <taxon>Spermatophyta</taxon>
        <taxon>Magnoliopsida</taxon>
        <taxon>eudicotyledons</taxon>
        <taxon>Gunneridae</taxon>
        <taxon>Pentapetalae</taxon>
        <taxon>asterids</taxon>
        <taxon>lamiids</taxon>
        <taxon>Boraginales</taxon>
        <taxon>Boraginaceae</taxon>
        <taxon>Boraginoideae</taxon>
        <taxon>Lithospermeae</taxon>
        <taxon>Lithospermum</taxon>
    </lineage>
</organism>
<reference evidence="2 3" key="1">
    <citation type="submission" date="2024-01" db="EMBL/GenBank/DDBJ databases">
        <title>The complete chloroplast genome sequence of Lithospermum erythrorhizon: insights into the phylogenetic relationship among Boraginaceae species and the maternal lineages of purple gromwells.</title>
        <authorList>
            <person name="Okada T."/>
            <person name="Watanabe K."/>
        </authorList>
    </citation>
    <scope>NUCLEOTIDE SEQUENCE [LARGE SCALE GENOMIC DNA]</scope>
</reference>
<evidence type="ECO:0000313" key="3">
    <source>
        <dbReference type="Proteomes" id="UP001454036"/>
    </source>
</evidence>